<keyword evidence="8" id="KW-0411">Iron-sulfur</keyword>
<dbReference type="PANTHER" id="PTHR42784:SF1">
    <property type="entry name" value="PYRANOSE 2-OXIDASE"/>
    <property type="match status" value="1"/>
</dbReference>
<gene>
    <name evidence="10" type="ORF">MMF94_06395</name>
</gene>
<evidence type="ECO:0000256" key="3">
    <source>
        <dbReference type="ARBA" id="ARBA00022630"/>
    </source>
</evidence>
<proteinExistence type="inferred from homology"/>
<dbReference type="SUPFAM" id="SSF51905">
    <property type="entry name" value="FAD/NAD(P)-binding domain"/>
    <property type="match status" value="1"/>
</dbReference>
<comment type="cofactor">
    <cofactor evidence="1">
        <name>FAD</name>
        <dbReference type="ChEBI" id="CHEBI:57692"/>
    </cofactor>
</comment>
<dbReference type="InterPro" id="IPR017900">
    <property type="entry name" value="4Fe4S_Fe_S_CS"/>
</dbReference>
<evidence type="ECO:0000256" key="5">
    <source>
        <dbReference type="ARBA" id="ARBA00022827"/>
    </source>
</evidence>
<protein>
    <recommendedName>
        <fullName evidence="9">4Fe-4S ferredoxin-type domain-containing protein</fullName>
    </recommendedName>
</protein>
<organism evidence="10 11">
    <name type="scientific">Pseudonocardia alaniniphila</name>
    <dbReference type="NCBI Taxonomy" id="75291"/>
    <lineage>
        <taxon>Bacteria</taxon>
        <taxon>Bacillati</taxon>
        <taxon>Actinomycetota</taxon>
        <taxon>Actinomycetes</taxon>
        <taxon>Pseudonocardiales</taxon>
        <taxon>Pseudonocardiaceae</taxon>
        <taxon>Pseudonocardia</taxon>
    </lineage>
</organism>
<dbReference type="PANTHER" id="PTHR42784">
    <property type="entry name" value="PYRANOSE 2-OXIDASE"/>
    <property type="match status" value="1"/>
</dbReference>
<evidence type="ECO:0000313" key="10">
    <source>
        <dbReference type="EMBL" id="MCH6165304.1"/>
    </source>
</evidence>
<sequence>MSSRSTHLVVGSGPSAAAVALALSEHPGQQVTVLDLGGRLDEERRTVRDRLASADPADWQPRDLDVVTAQVPWNDPLSAVPQKRTFGSAYPFHDLGQLRGISGTPGTNLHVASSAYGGFSIVWGAQVMPFSRSTFDRWPVSWEDMEPHYRAVLGEVPLAGDDDDLAELFPLLRPTSGLPPLGPRAAAVLRRYERHRDALRARGVTVGRARLAFRARECVRCGLCMSGCPYQLIYSAAQTMDRARARPGVRVLDGLLVERIGQESGQAVASCRDVRTGQRSEFRADRLFVGAGGLGTTRLVLGSLAAPPRRLELAESAQYLVPFLSARPVADPRGPGVRDFTLNQFNVLLHFDGEGYTTSQVHCYPYNPAISDALPGFLRRRWAAPAARELLRRLSVGFGYLPSWASPPITVVSRPGASGGLPELELGRDESAERPELLSRALRRLVRAAPSLDLWPLLTHVSLSGAGKSYHFGGAFPHRDGQGATATDVWGRLPYWDRVHLVDGSVLPSVPSTTFTLTVMANAHRIACGVLAGRAPAAVGAESAKR</sequence>
<evidence type="ECO:0000259" key="9">
    <source>
        <dbReference type="PROSITE" id="PS51379"/>
    </source>
</evidence>
<evidence type="ECO:0000256" key="6">
    <source>
        <dbReference type="ARBA" id="ARBA00023002"/>
    </source>
</evidence>
<keyword evidence="7" id="KW-0408">Iron</keyword>
<evidence type="ECO:0000256" key="4">
    <source>
        <dbReference type="ARBA" id="ARBA00022723"/>
    </source>
</evidence>
<dbReference type="PROSITE" id="PS00198">
    <property type="entry name" value="4FE4S_FER_1"/>
    <property type="match status" value="1"/>
</dbReference>
<keyword evidence="6" id="KW-0560">Oxidoreductase</keyword>
<dbReference type="EMBL" id="JAKXMK010000004">
    <property type="protein sequence ID" value="MCH6165304.1"/>
    <property type="molecule type" value="Genomic_DNA"/>
</dbReference>
<dbReference type="Gene3D" id="3.50.50.60">
    <property type="entry name" value="FAD/NAD(P)-binding domain"/>
    <property type="match status" value="1"/>
</dbReference>
<evidence type="ECO:0000256" key="1">
    <source>
        <dbReference type="ARBA" id="ARBA00001974"/>
    </source>
</evidence>
<dbReference type="RefSeq" id="WP_241035327.1">
    <property type="nucleotide sequence ID" value="NZ_BAAAJF010000023.1"/>
</dbReference>
<keyword evidence="11" id="KW-1185">Reference proteome</keyword>
<feature type="domain" description="4Fe-4S ferredoxin-type" evidence="9">
    <location>
        <begin position="209"/>
        <end position="238"/>
    </location>
</feature>
<reference evidence="10 11" key="1">
    <citation type="submission" date="2022-03" db="EMBL/GenBank/DDBJ databases">
        <title>Pseudonocardia alaer sp. nov., a novel actinomycete isolated from reed forest soil.</title>
        <authorList>
            <person name="Wang L."/>
        </authorList>
    </citation>
    <scope>NUCLEOTIDE SEQUENCE [LARGE SCALE GENOMIC DNA]</scope>
    <source>
        <strain evidence="10 11">Y-16303</strain>
    </source>
</reference>
<evidence type="ECO:0000256" key="7">
    <source>
        <dbReference type="ARBA" id="ARBA00023004"/>
    </source>
</evidence>
<keyword evidence="3" id="KW-0285">Flavoprotein</keyword>
<dbReference type="InterPro" id="IPR017896">
    <property type="entry name" value="4Fe4S_Fe-S-bd"/>
</dbReference>
<dbReference type="InterPro" id="IPR051473">
    <property type="entry name" value="P2Ox-like"/>
</dbReference>
<comment type="caution">
    <text evidence="10">The sequence shown here is derived from an EMBL/GenBank/DDBJ whole genome shotgun (WGS) entry which is preliminary data.</text>
</comment>
<name>A0ABS9T9U5_9PSEU</name>
<evidence type="ECO:0000256" key="8">
    <source>
        <dbReference type="ARBA" id="ARBA00023014"/>
    </source>
</evidence>
<evidence type="ECO:0000313" key="11">
    <source>
        <dbReference type="Proteomes" id="UP001299970"/>
    </source>
</evidence>
<comment type="similarity">
    <text evidence="2">Belongs to the GMC oxidoreductase family.</text>
</comment>
<keyword evidence="4" id="KW-0479">Metal-binding</keyword>
<dbReference type="PROSITE" id="PS51379">
    <property type="entry name" value="4FE4S_FER_2"/>
    <property type="match status" value="1"/>
</dbReference>
<accession>A0ABS9T9U5</accession>
<dbReference type="Proteomes" id="UP001299970">
    <property type="component" value="Unassembled WGS sequence"/>
</dbReference>
<keyword evidence="5" id="KW-0274">FAD</keyword>
<evidence type="ECO:0000256" key="2">
    <source>
        <dbReference type="ARBA" id="ARBA00010790"/>
    </source>
</evidence>
<dbReference type="InterPro" id="IPR036188">
    <property type="entry name" value="FAD/NAD-bd_sf"/>
</dbReference>